<evidence type="ECO:0000313" key="3">
    <source>
        <dbReference type="EMBL" id="KAF7987967.1"/>
    </source>
</evidence>
<evidence type="ECO:0000256" key="2">
    <source>
        <dbReference type="SAM" id="MobiDB-lite"/>
    </source>
</evidence>
<keyword evidence="1" id="KW-0175">Coiled coil</keyword>
<proteinExistence type="predicted"/>
<sequence length="251" mass="28006">MSTQRTPTKRSMSLDLENDININDINIVIPQLAHKSNMSQNSINNVFSKSSTQSLEDKRTRGRPPKNNETKNEPKNDSKNDVNIVEQLNQLKQFIEQQNNSLRSDFNGSLNLISSDFSTKINGISSHIESLAGEVNNKFKSIENDLKDTNNQVVDLSNTIDYPHGLPLPLHLSHTNADDMSDKNNVDDKYIKNNIDDKLFYVVESIICCVCVKATLRRKFGSCGNGVIVRDIICADTCSGSTFGDILLIAD</sequence>
<dbReference type="EMBL" id="JACMRX010000006">
    <property type="protein sequence ID" value="KAF7987967.1"/>
    <property type="molecule type" value="Genomic_DNA"/>
</dbReference>
<protein>
    <submittedName>
        <fullName evidence="3">Uncharacterized protein</fullName>
    </submittedName>
</protein>
<evidence type="ECO:0000313" key="4">
    <source>
        <dbReference type="Proteomes" id="UP000639338"/>
    </source>
</evidence>
<name>A0A834XLX1_APHGI</name>
<dbReference type="OrthoDB" id="7700848at2759"/>
<keyword evidence="4" id="KW-1185">Reference proteome</keyword>
<gene>
    <name evidence="3" type="ORF">HCN44_004783</name>
</gene>
<dbReference type="AlphaFoldDB" id="A0A834XLX1"/>
<dbReference type="Proteomes" id="UP000639338">
    <property type="component" value="Unassembled WGS sequence"/>
</dbReference>
<feature type="compositionally biased region" description="Basic and acidic residues" evidence="2">
    <location>
        <begin position="66"/>
        <end position="80"/>
    </location>
</feature>
<organism evidence="3 4">
    <name type="scientific">Aphidius gifuensis</name>
    <name type="common">Parasitoid wasp</name>
    <dbReference type="NCBI Taxonomy" id="684658"/>
    <lineage>
        <taxon>Eukaryota</taxon>
        <taxon>Metazoa</taxon>
        <taxon>Ecdysozoa</taxon>
        <taxon>Arthropoda</taxon>
        <taxon>Hexapoda</taxon>
        <taxon>Insecta</taxon>
        <taxon>Pterygota</taxon>
        <taxon>Neoptera</taxon>
        <taxon>Endopterygota</taxon>
        <taxon>Hymenoptera</taxon>
        <taxon>Apocrita</taxon>
        <taxon>Ichneumonoidea</taxon>
        <taxon>Braconidae</taxon>
        <taxon>Aphidiinae</taxon>
        <taxon>Aphidius</taxon>
    </lineage>
</organism>
<reference evidence="3 4" key="1">
    <citation type="submission" date="2020-08" db="EMBL/GenBank/DDBJ databases">
        <title>Aphidius gifuensis genome sequencing and assembly.</title>
        <authorList>
            <person name="Du Z."/>
        </authorList>
    </citation>
    <scope>NUCLEOTIDE SEQUENCE [LARGE SCALE GENOMIC DNA]</scope>
    <source>
        <strain evidence="3">YNYX2018</strain>
        <tissue evidence="3">Adults</tissue>
    </source>
</reference>
<feature type="region of interest" description="Disordered" evidence="2">
    <location>
        <begin position="46"/>
        <end position="81"/>
    </location>
</feature>
<evidence type="ECO:0000256" key="1">
    <source>
        <dbReference type="SAM" id="Coils"/>
    </source>
</evidence>
<feature type="coiled-coil region" evidence="1">
    <location>
        <begin position="132"/>
        <end position="159"/>
    </location>
</feature>
<comment type="caution">
    <text evidence="3">The sequence shown here is derived from an EMBL/GenBank/DDBJ whole genome shotgun (WGS) entry which is preliminary data.</text>
</comment>
<accession>A0A834XLX1</accession>